<gene>
    <name evidence="1" type="ORF">SVIM_LOCUS78216</name>
</gene>
<sequence length="83" mass="9652">MLTLLFQLDATPQIYRRTKHRHHRATAVLTGDFNGVHGPGWQFMLWLVMLIDRDPVMIIKASSEIIDIAELQERKTPENSEPR</sequence>
<proteinExistence type="predicted"/>
<name>A0A6N2KH71_SALVM</name>
<accession>A0A6N2KH71</accession>
<protein>
    <submittedName>
        <fullName evidence="1">Uncharacterized protein</fullName>
    </submittedName>
</protein>
<reference evidence="1" key="1">
    <citation type="submission" date="2019-03" db="EMBL/GenBank/DDBJ databases">
        <authorList>
            <person name="Mank J."/>
            <person name="Almeida P."/>
        </authorList>
    </citation>
    <scope>NUCLEOTIDE SEQUENCE</scope>
    <source>
        <strain evidence="1">78183</strain>
    </source>
</reference>
<dbReference type="EMBL" id="CAADRP010000335">
    <property type="protein sequence ID" value="VFU27039.1"/>
    <property type="molecule type" value="Genomic_DNA"/>
</dbReference>
<organism evidence="1">
    <name type="scientific">Salix viminalis</name>
    <name type="common">Common osier</name>
    <name type="synonym">Basket willow</name>
    <dbReference type="NCBI Taxonomy" id="40686"/>
    <lineage>
        <taxon>Eukaryota</taxon>
        <taxon>Viridiplantae</taxon>
        <taxon>Streptophyta</taxon>
        <taxon>Embryophyta</taxon>
        <taxon>Tracheophyta</taxon>
        <taxon>Spermatophyta</taxon>
        <taxon>Magnoliopsida</taxon>
        <taxon>eudicotyledons</taxon>
        <taxon>Gunneridae</taxon>
        <taxon>Pentapetalae</taxon>
        <taxon>rosids</taxon>
        <taxon>fabids</taxon>
        <taxon>Malpighiales</taxon>
        <taxon>Salicaceae</taxon>
        <taxon>Saliceae</taxon>
        <taxon>Salix</taxon>
    </lineage>
</organism>
<evidence type="ECO:0000313" key="1">
    <source>
        <dbReference type="EMBL" id="VFU27039.1"/>
    </source>
</evidence>
<dbReference type="AlphaFoldDB" id="A0A6N2KH71"/>